<dbReference type="InterPro" id="IPR012910">
    <property type="entry name" value="Plug_dom"/>
</dbReference>
<keyword evidence="7 17" id="KW-0732">Signal</keyword>
<reference evidence="20 21" key="1">
    <citation type="submission" date="2018-09" db="EMBL/GenBank/DDBJ databases">
        <title>Metagenome Assembled Genomes from an Advanced Water Purification Facility.</title>
        <authorList>
            <person name="Stamps B.W."/>
            <person name="Spear J.R."/>
        </authorList>
    </citation>
    <scope>NUCLEOTIDE SEQUENCE [LARGE SCALE GENOMIC DNA]</scope>
    <source>
        <strain evidence="20">Bin_42_2</strain>
    </source>
</reference>
<dbReference type="Pfam" id="PF00593">
    <property type="entry name" value="TonB_dep_Rec_b-barrel"/>
    <property type="match status" value="1"/>
</dbReference>
<dbReference type="Pfam" id="PF07715">
    <property type="entry name" value="Plug"/>
    <property type="match status" value="1"/>
</dbReference>
<dbReference type="PANTHER" id="PTHR32552">
    <property type="entry name" value="FERRICHROME IRON RECEPTOR-RELATED"/>
    <property type="match status" value="1"/>
</dbReference>
<keyword evidence="10 16" id="KW-0798">TonB box</keyword>
<comment type="subcellular location">
    <subcellularLocation>
        <location evidence="1 14">Cell outer membrane</location>
        <topology evidence="1 14">Multi-pass membrane protein</topology>
    </subcellularLocation>
</comment>
<accession>A0A5C7WKZ7</accession>
<dbReference type="PANTHER" id="PTHR32552:SF82">
    <property type="entry name" value="FCUA PROTEIN"/>
    <property type="match status" value="1"/>
</dbReference>
<keyword evidence="6 14" id="KW-0812">Transmembrane</keyword>
<keyword evidence="5" id="KW-0410">Iron transport</keyword>
<evidence type="ECO:0000256" key="7">
    <source>
        <dbReference type="ARBA" id="ARBA00022729"/>
    </source>
</evidence>
<dbReference type="Proteomes" id="UP000321374">
    <property type="component" value="Unassembled WGS sequence"/>
</dbReference>
<evidence type="ECO:0000256" key="13">
    <source>
        <dbReference type="ARBA" id="ARBA00023237"/>
    </source>
</evidence>
<evidence type="ECO:0000256" key="15">
    <source>
        <dbReference type="PROSITE-ProRule" id="PRU10144"/>
    </source>
</evidence>
<dbReference type="Gene3D" id="2.170.130.10">
    <property type="entry name" value="TonB-dependent receptor, plug domain"/>
    <property type="match status" value="1"/>
</dbReference>
<dbReference type="AlphaFoldDB" id="A0A5C7WKZ7"/>
<organism evidence="20 21">
    <name type="scientific">Methylophilus methylotrophus</name>
    <name type="common">Bacterium W3A1</name>
    <dbReference type="NCBI Taxonomy" id="17"/>
    <lineage>
        <taxon>Bacteria</taxon>
        <taxon>Pseudomonadati</taxon>
        <taxon>Pseudomonadota</taxon>
        <taxon>Betaproteobacteria</taxon>
        <taxon>Nitrosomonadales</taxon>
        <taxon>Methylophilaceae</taxon>
        <taxon>Methylophilus</taxon>
    </lineage>
</organism>
<dbReference type="NCBIfam" id="TIGR01783">
    <property type="entry name" value="TonB-siderophor"/>
    <property type="match status" value="1"/>
</dbReference>
<feature type="chain" id="PRO_5023071863" evidence="17">
    <location>
        <begin position="24"/>
        <end position="731"/>
    </location>
</feature>
<feature type="short sequence motif" description="TonB C-terminal box" evidence="15">
    <location>
        <begin position="714"/>
        <end position="731"/>
    </location>
</feature>
<evidence type="ECO:0000256" key="9">
    <source>
        <dbReference type="ARBA" id="ARBA00023065"/>
    </source>
</evidence>
<dbReference type="GO" id="GO:0009279">
    <property type="term" value="C:cell outer membrane"/>
    <property type="evidence" value="ECO:0007669"/>
    <property type="project" value="UniProtKB-SubCell"/>
</dbReference>
<evidence type="ECO:0000256" key="14">
    <source>
        <dbReference type="PROSITE-ProRule" id="PRU01360"/>
    </source>
</evidence>
<evidence type="ECO:0000256" key="6">
    <source>
        <dbReference type="ARBA" id="ARBA00022692"/>
    </source>
</evidence>
<evidence type="ECO:0000256" key="4">
    <source>
        <dbReference type="ARBA" id="ARBA00022452"/>
    </source>
</evidence>
<dbReference type="SUPFAM" id="SSF56935">
    <property type="entry name" value="Porins"/>
    <property type="match status" value="1"/>
</dbReference>
<dbReference type="InterPro" id="IPR039426">
    <property type="entry name" value="TonB-dep_rcpt-like"/>
</dbReference>
<keyword evidence="8" id="KW-0408">Iron</keyword>
<sequence length="731" mass="78867">MKFIPSKLSLAVLCAFSLNEVFAEELQKADSQIETLDEIKVNASADANAKGLMKPFAGGQVAKGGRVGVLGNQDAMDTPFSINAYTNELIQNQQAKSVGDVLLNDPSVRVARGFGNFQESYFIRGYLVFSDSVAYNGLYGLLPRQYIAAELFERVEVLRGANAFLNGSSPNGDGVGGAISLLPKRAPNDPLNLVTAGWSSGNQQYIAADVARRFGPDGRAGVRLNVSRRDGGTAINKEGMELDLVSLAFDWRGDDVRLSADVGYQENRLKETRTNVTLSGAQVTRVPKAPSSDHNWAQPWSYSNERDLFGTVRAEWDISKQVTAYGAAGSRHSHEANSLGNLTVNNSTTGAGTTSRFDNIRQDSIVTAEAGLKGSLNTAAIGHDWVLSTNTYSALRKIDFAFTSAIPTNLYTPTFYSRPVFTGANAAPMDAFVSYEANFQSVSLGDTLSMFDKRLLLTLGARHQNLKYQNKNAAGVTTTNYDESKLSPVYGVVVKPWEQVSLYANYIEALTQGDTAPASLSGVPLVNANQSLAPFISKQKEIGAKFDFGKVRFSAAYFTTEKPRGVTDPTTLIFASVGSEDHQGVELMTYGELLPGLRVLGGVTFLDTKQENTRDAATEGKQTIGVPDKQANFGVEWDVKTVAGLTLDARVIATDSMYANAANTLELPGWTRLDIGARYVTDIKGKLFTVRGRVDNVADRDYWASSGGSPGSGYLVMGAPRTVTISAQLDF</sequence>
<dbReference type="CDD" id="cd01347">
    <property type="entry name" value="ligand_gated_channel"/>
    <property type="match status" value="1"/>
</dbReference>
<proteinExistence type="inferred from homology"/>
<dbReference type="GO" id="GO:0015891">
    <property type="term" value="P:siderophore transport"/>
    <property type="evidence" value="ECO:0007669"/>
    <property type="project" value="InterPro"/>
</dbReference>
<gene>
    <name evidence="20" type="ORF">E6Q51_02005</name>
</gene>
<evidence type="ECO:0000313" key="20">
    <source>
        <dbReference type="EMBL" id="TXI38030.1"/>
    </source>
</evidence>
<keyword evidence="11 14" id="KW-0472">Membrane</keyword>
<feature type="signal peptide" evidence="17">
    <location>
        <begin position="1"/>
        <end position="23"/>
    </location>
</feature>
<evidence type="ECO:0000256" key="16">
    <source>
        <dbReference type="RuleBase" id="RU003357"/>
    </source>
</evidence>
<evidence type="ECO:0000256" key="8">
    <source>
        <dbReference type="ARBA" id="ARBA00023004"/>
    </source>
</evidence>
<dbReference type="InterPro" id="IPR010105">
    <property type="entry name" value="TonB_sidphr_rcpt"/>
</dbReference>
<evidence type="ECO:0000256" key="3">
    <source>
        <dbReference type="ARBA" id="ARBA00022448"/>
    </source>
</evidence>
<dbReference type="PROSITE" id="PS01156">
    <property type="entry name" value="TONB_DEPENDENT_REC_2"/>
    <property type="match status" value="1"/>
</dbReference>
<name>A0A5C7WKZ7_METME</name>
<evidence type="ECO:0000256" key="5">
    <source>
        <dbReference type="ARBA" id="ARBA00022496"/>
    </source>
</evidence>
<keyword evidence="9" id="KW-0406">Ion transport</keyword>
<comment type="caution">
    <text evidence="20">The sequence shown here is derived from an EMBL/GenBank/DDBJ whole genome shotgun (WGS) entry which is preliminary data.</text>
</comment>
<dbReference type="Gene3D" id="2.40.170.20">
    <property type="entry name" value="TonB-dependent receptor, beta-barrel domain"/>
    <property type="match status" value="1"/>
</dbReference>
<protein>
    <submittedName>
        <fullName evidence="20">TonB-dependent siderophore receptor</fullName>
    </submittedName>
</protein>
<feature type="domain" description="TonB-dependent receptor plug" evidence="19">
    <location>
        <begin position="75"/>
        <end position="169"/>
    </location>
</feature>
<comment type="similarity">
    <text evidence="2 14 16">Belongs to the TonB-dependent receptor family.</text>
</comment>
<dbReference type="GO" id="GO:0015344">
    <property type="term" value="F:siderophore uptake transmembrane transporter activity"/>
    <property type="evidence" value="ECO:0007669"/>
    <property type="project" value="TreeGrafter"/>
</dbReference>
<evidence type="ECO:0000256" key="1">
    <source>
        <dbReference type="ARBA" id="ARBA00004571"/>
    </source>
</evidence>
<dbReference type="EMBL" id="SSGG01000035">
    <property type="protein sequence ID" value="TXI38030.1"/>
    <property type="molecule type" value="Genomic_DNA"/>
</dbReference>
<dbReference type="InterPro" id="IPR037066">
    <property type="entry name" value="Plug_dom_sf"/>
</dbReference>
<keyword evidence="4 14" id="KW-1134">Transmembrane beta strand</keyword>
<dbReference type="InterPro" id="IPR010917">
    <property type="entry name" value="TonB_rcpt_CS"/>
</dbReference>
<evidence type="ECO:0000313" key="21">
    <source>
        <dbReference type="Proteomes" id="UP000321374"/>
    </source>
</evidence>
<evidence type="ECO:0000256" key="12">
    <source>
        <dbReference type="ARBA" id="ARBA00023170"/>
    </source>
</evidence>
<dbReference type="PROSITE" id="PS52016">
    <property type="entry name" value="TONB_DEPENDENT_REC_3"/>
    <property type="match status" value="1"/>
</dbReference>
<evidence type="ECO:0000256" key="10">
    <source>
        <dbReference type="ARBA" id="ARBA00023077"/>
    </source>
</evidence>
<keyword evidence="3 14" id="KW-0813">Transport</keyword>
<feature type="domain" description="TonB-dependent receptor-like beta-barrel" evidence="18">
    <location>
        <begin position="254"/>
        <end position="697"/>
    </location>
</feature>
<evidence type="ECO:0000256" key="11">
    <source>
        <dbReference type="ARBA" id="ARBA00023136"/>
    </source>
</evidence>
<dbReference type="InterPro" id="IPR036942">
    <property type="entry name" value="Beta-barrel_TonB_sf"/>
</dbReference>
<dbReference type="STRING" id="1122236.GCA_000378225_02332"/>
<evidence type="ECO:0000256" key="2">
    <source>
        <dbReference type="ARBA" id="ARBA00009810"/>
    </source>
</evidence>
<dbReference type="GO" id="GO:0038023">
    <property type="term" value="F:signaling receptor activity"/>
    <property type="evidence" value="ECO:0007669"/>
    <property type="project" value="InterPro"/>
</dbReference>
<keyword evidence="13 14" id="KW-0998">Cell outer membrane</keyword>
<keyword evidence="12 20" id="KW-0675">Receptor</keyword>
<evidence type="ECO:0000259" key="19">
    <source>
        <dbReference type="Pfam" id="PF07715"/>
    </source>
</evidence>
<evidence type="ECO:0000256" key="17">
    <source>
        <dbReference type="SAM" id="SignalP"/>
    </source>
</evidence>
<dbReference type="InterPro" id="IPR000531">
    <property type="entry name" value="Beta-barrel_TonB"/>
</dbReference>
<evidence type="ECO:0000259" key="18">
    <source>
        <dbReference type="Pfam" id="PF00593"/>
    </source>
</evidence>